<dbReference type="OrthoDB" id="442970at2759"/>
<feature type="region of interest" description="Disordered" evidence="5">
    <location>
        <begin position="385"/>
        <end position="421"/>
    </location>
</feature>
<keyword evidence="3" id="KW-0539">Nucleus</keyword>
<dbReference type="PANTHER" id="PTHR45625">
    <property type="entry name" value="PEPTIDYL-PROLYL CIS-TRANS ISOMERASE-RELATED"/>
    <property type="match status" value="1"/>
</dbReference>
<keyword evidence="8" id="KW-1185">Reference proteome</keyword>
<comment type="subcellular location">
    <subcellularLocation>
        <location evidence="2">Nucleus</location>
    </subcellularLocation>
</comment>
<dbReference type="GO" id="GO:0006457">
    <property type="term" value="P:protein folding"/>
    <property type="evidence" value="ECO:0007669"/>
    <property type="project" value="InterPro"/>
</dbReference>
<reference evidence="7 8" key="1">
    <citation type="submission" date="2019-04" db="EMBL/GenBank/DDBJ databases">
        <title>Comparative genomics and transcriptomics to analyze fruiting body development in filamentous ascomycetes.</title>
        <authorList>
            <consortium name="DOE Joint Genome Institute"/>
            <person name="Lutkenhaus R."/>
            <person name="Traeger S."/>
            <person name="Breuer J."/>
            <person name="Kuo A."/>
            <person name="Lipzen A."/>
            <person name="Pangilinan J."/>
            <person name="Dilworth D."/>
            <person name="Sandor L."/>
            <person name="Poggeler S."/>
            <person name="Barry K."/>
            <person name="Grigoriev I.V."/>
            <person name="Nowrousian M."/>
        </authorList>
    </citation>
    <scope>NUCLEOTIDE SEQUENCE [LARGE SCALE GENOMIC DNA]</scope>
    <source>
        <strain evidence="7 8">CBS 389.68</strain>
    </source>
</reference>
<feature type="region of interest" description="Disordered" evidence="5">
    <location>
        <begin position="204"/>
        <end position="371"/>
    </location>
</feature>
<evidence type="ECO:0000256" key="3">
    <source>
        <dbReference type="ARBA" id="ARBA00023242"/>
    </source>
</evidence>
<evidence type="ECO:0000256" key="1">
    <source>
        <dbReference type="ARBA" id="ARBA00000971"/>
    </source>
</evidence>
<dbReference type="PANTHER" id="PTHR45625:SF6">
    <property type="entry name" value="SPLICEOSOME-ASSOCIATED PROTEIN CWC27 HOMOLOG"/>
    <property type="match status" value="1"/>
</dbReference>
<evidence type="ECO:0000313" key="8">
    <source>
        <dbReference type="Proteomes" id="UP000298138"/>
    </source>
</evidence>
<proteinExistence type="inferred from homology"/>
<dbReference type="PROSITE" id="PS50072">
    <property type="entry name" value="CSA_PPIASE_2"/>
    <property type="match status" value="1"/>
</dbReference>
<dbReference type="InterPro" id="IPR002130">
    <property type="entry name" value="Cyclophilin-type_PPIase_dom"/>
</dbReference>
<gene>
    <name evidence="7" type="ORF">EX30DRAFT_324080</name>
</gene>
<feature type="compositionally biased region" description="Pro residues" evidence="5">
    <location>
        <begin position="270"/>
        <end position="285"/>
    </location>
</feature>
<evidence type="ECO:0000256" key="5">
    <source>
        <dbReference type="SAM" id="MobiDB-lite"/>
    </source>
</evidence>
<dbReference type="InParanoid" id="A0A4S2MJG0"/>
<accession>A0A4S2MJG0</accession>
<dbReference type="InterPro" id="IPR044666">
    <property type="entry name" value="Cyclophilin_A-like"/>
</dbReference>
<sequence length="469" mass="51720">MAQIYTLEPQTNAKVILHTTQGPLELELWGNECPLTVKNFLQLSLDSYYDSTIFHRLVPGFILQGGDPTGTGHGGDSIYPGGTFADEFHPRLKFNRRGLLGMANGGTKNDNGSQFFLTLAEARGLDGRNTLFGKVTGETVYNLVRWGEAELEEGVDVKEGGRPVFPVKIERVEVVVNPWPEEVKRTVRKAEVQAGEKKEKRRLEELKRKKQKKGKMMLSFAAEEGEEDGMTLPVKKKPKFDTRLVVDAPRPKSPSPPPLLPAAQESTSKSPPPQPEREPTPPPPSKKSKSRLPPSPPPPPANSLAAIQAEITALKSTFSRRTPSPPPPSTTTTKPKKSLLELQRSMLPSTSTIGGRKKKKSRDPDAADASDLALSRFRAKLQAATRYDDVDKPPTTTTEPAAVEDAGNAGNTVLEQEEEEPRECDLHFIPNCLSCHAWDKETAENVDEDTGGDVEEGLWNHRLTFEKDR</sequence>
<dbReference type="Proteomes" id="UP000298138">
    <property type="component" value="Unassembled WGS sequence"/>
</dbReference>
<feature type="compositionally biased region" description="Pro residues" evidence="5">
    <location>
        <begin position="251"/>
        <end position="260"/>
    </location>
</feature>
<evidence type="ECO:0000256" key="4">
    <source>
        <dbReference type="ARBA" id="ARBA00038509"/>
    </source>
</evidence>
<dbReference type="InterPro" id="IPR029000">
    <property type="entry name" value="Cyclophilin-like_dom_sf"/>
</dbReference>
<dbReference type="Pfam" id="PF00160">
    <property type="entry name" value="Pro_isomerase"/>
    <property type="match status" value="1"/>
</dbReference>
<evidence type="ECO:0000313" key="7">
    <source>
        <dbReference type="EMBL" id="TGZ76983.1"/>
    </source>
</evidence>
<protein>
    <submittedName>
        <fullName evidence="7">Cyclophilin-like protein</fullName>
    </submittedName>
</protein>
<evidence type="ECO:0000256" key="2">
    <source>
        <dbReference type="ARBA" id="ARBA00004123"/>
    </source>
</evidence>
<feature type="non-terminal residue" evidence="7">
    <location>
        <position position="469"/>
    </location>
</feature>
<dbReference type="EMBL" id="ML220161">
    <property type="protein sequence ID" value="TGZ76983.1"/>
    <property type="molecule type" value="Genomic_DNA"/>
</dbReference>
<dbReference type="PRINTS" id="PR00153">
    <property type="entry name" value="CSAPPISMRASE"/>
</dbReference>
<organism evidence="7 8">
    <name type="scientific">Ascodesmis nigricans</name>
    <dbReference type="NCBI Taxonomy" id="341454"/>
    <lineage>
        <taxon>Eukaryota</taxon>
        <taxon>Fungi</taxon>
        <taxon>Dikarya</taxon>
        <taxon>Ascomycota</taxon>
        <taxon>Pezizomycotina</taxon>
        <taxon>Pezizomycetes</taxon>
        <taxon>Pezizales</taxon>
        <taxon>Ascodesmidaceae</taxon>
        <taxon>Ascodesmis</taxon>
    </lineage>
</organism>
<evidence type="ECO:0000259" key="6">
    <source>
        <dbReference type="PROSITE" id="PS50072"/>
    </source>
</evidence>
<dbReference type="AlphaFoldDB" id="A0A4S2MJG0"/>
<dbReference type="STRING" id="341454.A0A4S2MJG0"/>
<comment type="catalytic activity">
    <reaction evidence="1">
        <text>[protein]-peptidylproline (omega=180) = [protein]-peptidylproline (omega=0)</text>
        <dbReference type="Rhea" id="RHEA:16237"/>
        <dbReference type="Rhea" id="RHEA-COMP:10747"/>
        <dbReference type="Rhea" id="RHEA-COMP:10748"/>
        <dbReference type="ChEBI" id="CHEBI:83833"/>
        <dbReference type="ChEBI" id="CHEBI:83834"/>
        <dbReference type="EC" id="5.2.1.8"/>
    </reaction>
</comment>
<dbReference type="PROSITE" id="PS00170">
    <property type="entry name" value="CSA_PPIASE_1"/>
    <property type="match status" value="1"/>
</dbReference>
<dbReference type="SUPFAM" id="SSF50891">
    <property type="entry name" value="Cyclophilin-like"/>
    <property type="match status" value="1"/>
</dbReference>
<dbReference type="InterPro" id="IPR020892">
    <property type="entry name" value="Cyclophilin-type_PPIase_CS"/>
</dbReference>
<dbReference type="GO" id="GO:0071013">
    <property type="term" value="C:catalytic step 2 spliceosome"/>
    <property type="evidence" value="ECO:0007669"/>
    <property type="project" value="TreeGrafter"/>
</dbReference>
<name>A0A4S2MJG0_9PEZI</name>
<dbReference type="GO" id="GO:0003755">
    <property type="term" value="F:peptidyl-prolyl cis-trans isomerase activity"/>
    <property type="evidence" value="ECO:0007669"/>
    <property type="project" value="UniProtKB-EC"/>
</dbReference>
<comment type="similarity">
    <text evidence="4">Belongs to the cyclophilin-type PPIase family. CWC27 subfamily.</text>
</comment>
<dbReference type="Gene3D" id="2.40.100.10">
    <property type="entry name" value="Cyclophilin-like"/>
    <property type="match status" value="1"/>
</dbReference>
<feature type="domain" description="PPIase cyclophilin-type" evidence="6">
    <location>
        <begin position="22"/>
        <end position="174"/>
    </location>
</feature>